<reference evidence="1" key="1">
    <citation type="submission" date="2018-02" db="EMBL/GenBank/DDBJ databases">
        <title>Rhizophora mucronata_Transcriptome.</title>
        <authorList>
            <person name="Meera S.P."/>
            <person name="Sreeshan A."/>
            <person name="Augustine A."/>
        </authorList>
    </citation>
    <scope>NUCLEOTIDE SEQUENCE</scope>
    <source>
        <tissue evidence="1">Leaf</tissue>
    </source>
</reference>
<dbReference type="AlphaFoldDB" id="A0A2P2N9A9"/>
<name>A0A2P2N9A9_RHIMU</name>
<proteinExistence type="predicted"/>
<dbReference type="EMBL" id="GGEC01058526">
    <property type="protein sequence ID" value="MBX39010.1"/>
    <property type="molecule type" value="Transcribed_RNA"/>
</dbReference>
<sequence length="80" mass="9188">MTEKAIETGICDQMDCESGICDHTDCLDLYLAWMLINKQFSIERRWMTNAFIRIFVVQKLECSGPTSYNSLTSATNAYIH</sequence>
<evidence type="ECO:0000313" key="1">
    <source>
        <dbReference type="EMBL" id="MBX39010.1"/>
    </source>
</evidence>
<accession>A0A2P2N9A9</accession>
<organism evidence="1">
    <name type="scientific">Rhizophora mucronata</name>
    <name type="common">Asiatic mangrove</name>
    <dbReference type="NCBI Taxonomy" id="61149"/>
    <lineage>
        <taxon>Eukaryota</taxon>
        <taxon>Viridiplantae</taxon>
        <taxon>Streptophyta</taxon>
        <taxon>Embryophyta</taxon>
        <taxon>Tracheophyta</taxon>
        <taxon>Spermatophyta</taxon>
        <taxon>Magnoliopsida</taxon>
        <taxon>eudicotyledons</taxon>
        <taxon>Gunneridae</taxon>
        <taxon>Pentapetalae</taxon>
        <taxon>rosids</taxon>
        <taxon>fabids</taxon>
        <taxon>Malpighiales</taxon>
        <taxon>Rhizophoraceae</taxon>
        <taxon>Rhizophora</taxon>
    </lineage>
</organism>
<protein>
    <submittedName>
        <fullName evidence="1">Uncharacterized protein</fullName>
    </submittedName>
</protein>